<keyword evidence="2" id="KW-0812">Transmembrane</keyword>
<feature type="compositionally biased region" description="Polar residues" evidence="1">
    <location>
        <begin position="274"/>
        <end position="285"/>
    </location>
</feature>
<reference evidence="3 4" key="1">
    <citation type="submission" date="2023-01" db="EMBL/GenBank/DDBJ databases">
        <title>Analysis of 21 Apiospora genomes using comparative genomics revels a genus with tremendous synthesis potential of carbohydrate active enzymes and secondary metabolites.</title>
        <authorList>
            <person name="Sorensen T."/>
        </authorList>
    </citation>
    <scope>NUCLEOTIDE SEQUENCE [LARGE SCALE GENOMIC DNA]</scope>
    <source>
        <strain evidence="3 4">CBS 20057</strain>
    </source>
</reference>
<accession>A0ABR1SBS8</accession>
<keyword evidence="2" id="KW-0472">Membrane</keyword>
<dbReference type="SUPFAM" id="SSF89372">
    <property type="entry name" value="Fucose-specific lectin"/>
    <property type="match status" value="1"/>
</dbReference>
<evidence type="ECO:0000256" key="1">
    <source>
        <dbReference type="SAM" id="MobiDB-lite"/>
    </source>
</evidence>
<keyword evidence="2" id="KW-1133">Transmembrane helix</keyword>
<dbReference type="Proteomes" id="UP001396898">
    <property type="component" value="Unassembled WGS sequence"/>
</dbReference>
<organism evidence="3 4">
    <name type="scientific">Apiospora marii</name>
    <dbReference type="NCBI Taxonomy" id="335849"/>
    <lineage>
        <taxon>Eukaryota</taxon>
        <taxon>Fungi</taxon>
        <taxon>Dikarya</taxon>
        <taxon>Ascomycota</taxon>
        <taxon>Pezizomycotina</taxon>
        <taxon>Sordariomycetes</taxon>
        <taxon>Xylariomycetidae</taxon>
        <taxon>Amphisphaeriales</taxon>
        <taxon>Apiosporaceae</taxon>
        <taxon>Apiospora</taxon>
    </lineage>
</organism>
<feature type="compositionally biased region" description="Low complexity" evidence="1">
    <location>
        <begin position="437"/>
        <end position="446"/>
    </location>
</feature>
<gene>
    <name evidence="3" type="ORF">PG991_006344</name>
</gene>
<evidence type="ECO:0000313" key="4">
    <source>
        <dbReference type="Proteomes" id="UP001396898"/>
    </source>
</evidence>
<dbReference type="Gene3D" id="2.120.10.70">
    <property type="entry name" value="Fucose-specific lectin"/>
    <property type="match status" value="2"/>
</dbReference>
<comment type="caution">
    <text evidence="3">The sequence shown here is derived from an EMBL/GenBank/DDBJ whole genome shotgun (WGS) entry which is preliminary data.</text>
</comment>
<keyword evidence="4" id="KW-1185">Reference proteome</keyword>
<name>A0ABR1SBS8_9PEZI</name>
<dbReference type="EMBL" id="JAQQWI010000007">
    <property type="protein sequence ID" value="KAK8029288.1"/>
    <property type="molecule type" value="Genomic_DNA"/>
</dbReference>
<feature type="region of interest" description="Disordered" evidence="1">
    <location>
        <begin position="274"/>
        <end position="293"/>
    </location>
</feature>
<feature type="transmembrane region" description="Helical" evidence="2">
    <location>
        <begin position="361"/>
        <end position="384"/>
    </location>
</feature>
<sequence>MYDGASDSILYSLCNSQDTPIFPADKSAAFELQPQFPPYPGTHVSVIGYIGDKGIETQIFYQTKDGHIVEGLYECNETGHYKPVEGQEAFKLTDVSDIPKPKVPTDLTALLFGAEGGIRLYYKEETNSSISSIKYKKKEIDRWVAGGPAQPYSSVGSHAAGNQLGDELDIFVSTTLPKDEALWEINAVPFPLYAANLSDAGRTVPVILSNMTYSQDQYDISFDTDSDPGWSFEALDPLAAPLGLTFGAGETMSIFYVGKDQQLRQVRREQQIGGKNNSFKWSNATRPGAKAWPAPDDTSAHFGVAYDAQADHIWVYYMSNNTMTQLYQPSKGQWRDAVALPKSSQSDSGSGSGGLSKGAKLGIGIGVGLGVPLLLVAIAAYLFYHSRSSRKNRAAENAALNDAHAAAIAPPSHPGSPAPRYTSGYWQPPPPGHQPHDGPWPQHQPGVPYSDHNGYIKPEAGYGWGNGGSMDHKLQQQQQQFPGQVPHHSPPPQGQPVFEMSNNQVPVPPQEMPGEVTTTATATTTEVPGPHPR</sequence>
<protein>
    <recommendedName>
        <fullName evidence="5">Fucose-specific lectin</fullName>
    </recommendedName>
</protein>
<feature type="region of interest" description="Disordered" evidence="1">
    <location>
        <begin position="407"/>
        <end position="533"/>
    </location>
</feature>
<evidence type="ECO:0008006" key="5">
    <source>
        <dbReference type="Google" id="ProtNLM"/>
    </source>
</evidence>
<evidence type="ECO:0000313" key="3">
    <source>
        <dbReference type="EMBL" id="KAK8029288.1"/>
    </source>
</evidence>
<proteinExistence type="predicted"/>
<evidence type="ECO:0000256" key="2">
    <source>
        <dbReference type="SAM" id="Phobius"/>
    </source>
</evidence>